<protein>
    <recommendedName>
        <fullName evidence="3">Shikimate kinase</fullName>
    </recommendedName>
</protein>
<dbReference type="EMBL" id="QZKI01000112">
    <property type="protein sequence ID" value="RJP66719.1"/>
    <property type="molecule type" value="Genomic_DNA"/>
</dbReference>
<dbReference type="Proteomes" id="UP000285961">
    <property type="component" value="Unassembled WGS sequence"/>
</dbReference>
<proteinExistence type="predicted"/>
<evidence type="ECO:0000313" key="1">
    <source>
        <dbReference type="EMBL" id="RJP66719.1"/>
    </source>
</evidence>
<gene>
    <name evidence="1" type="ORF">C4532_15750</name>
</gene>
<comment type="caution">
    <text evidence="1">The sequence shown here is derived from an EMBL/GenBank/DDBJ whole genome shotgun (WGS) entry which is preliminary data.</text>
</comment>
<reference evidence="1 2" key="1">
    <citation type="journal article" date="2017" name="ISME J.">
        <title>Energy and carbon metabolisms in a deep terrestrial subsurface fluid microbial community.</title>
        <authorList>
            <person name="Momper L."/>
            <person name="Jungbluth S.P."/>
            <person name="Lee M.D."/>
            <person name="Amend J.P."/>
        </authorList>
    </citation>
    <scope>NUCLEOTIDE SEQUENCE [LARGE SCALE GENOMIC DNA]</scope>
    <source>
        <strain evidence="1">SURF_17</strain>
    </source>
</reference>
<evidence type="ECO:0008006" key="3">
    <source>
        <dbReference type="Google" id="ProtNLM"/>
    </source>
</evidence>
<name>A0A419ESS7_9BACT</name>
<evidence type="ECO:0000313" key="2">
    <source>
        <dbReference type="Proteomes" id="UP000285961"/>
    </source>
</evidence>
<dbReference type="AlphaFoldDB" id="A0A419ESS7"/>
<organism evidence="1 2">
    <name type="scientific">Candidatus Abyssobacteria bacterium SURF_17</name>
    <dbReference type="NCBI Taxonomy" id="2093361"/>
    <lineage>
        <taxon>Bacteria</taxon>
        <taxon>Pseudomonadati</taxon>
        <taxon>Candidatus Hydrogenedentota</taxon>
        <taxon>Candidatus Abyssobacteria</taxon>
    </lineage>
</organism>
<accession>A0A419ESS7</accession>
<sequence length="62" mass="7088">MGRRHAKKDTRGIVGLKKKGLRALFDERLGLCRKYSDIEIELVNESDIDAVVTTIIRKVFNT</sequence>